<feature type="region of interest" description="Disordered" evidence="1">
    <location>
        <begin position="131"/>
        <end position="155"/>
    </location>
</feature>
<feature type="region of interest" description="Disordered" evidence="1">
    <location>
        <begin position="235"/>
        <end position="267"/>
    </location>
</feature>
<gene>
    <name evidence="2" type="ORF">N7452_007886</name>
</gene>
<sequence>MRSGFRQEHRVWVDYSRNRHAEHHATAKRSKEPRAIVSARGEDGKPNVTGGKDDRSGTHGKGGHELNIFVGQSPSLLQGIQFDARGGHGAETNEAGQQAGEGGEGGHARVLVLPTWVLIIRDLNKVIKLLGPPKDRRLGDPDSDEEDALPDEDDTEKIVPDAVVNGIVGIVRGICRLCQEDDPLCQSVLSKLTPLCVDTSELPWLETVNTLTALYKELNTALGKLSLEVRDSVKVPGGSGGSSARRLGDRTARGKDGEKGSGKWDVWEKKSPAGPLKFAPLHPLQCSMQLEKAAAYFYFGDNDSLFAAQRILARLYTKMRAVLDLEEDDSPTVAALSAENQKARQDRLCALKEVYESQRNLIGIPWDMQDPVGELCRIGREAGTMLFQVTNTSVDYYGRQDNWAPRQSVEMFQNETKHSLEVLQDSESLFLELSHQQEKGETEQRLLSSTLEQNLTGRNHIEKERKALVHEFKALERSIQSQVLKAEIERRRQALIYELGVLENVTKSDFNLNLDMISKSLGNVAKEIKVTNLAKLSKRKPPPAKPKDPTDKDENKDKDPKMPTDETKDTNKPTGDATENPKGPPGTPDDKEKPTKPNPTPKPKPTGHDLKTDFLEFSKGIYNKTGSELTQLLVDGFLNIPKVDGSSVNKLLVIRQIANIIGDLAKVAKSSQAKTTKNANTGEIEIDESQDKLLVASQAQIDKFVEDFFPDSKVGGQAQKAKDALKAYSDLLADRNHDRVQYNLVLKAILVLQSVKTKLEGVDENLKQEGYRAADKGQMDQMVRLIGDIYSWNRARAMRLISDYGRAIYQQTLVPSENVEAGDRTNDAAISLTAAKLKTMYESRHNELFTKHGDSGSDASPFPMDRTKGHGKFVHLTPEEVQILKDHGQIRIRLRAPGPGETLQDFKREADVRVDCVRIWIDGIKINRNVKLPETGPVVKIDIAHEGDSIYYHPEGKVRVFSHDRIKITWTYRLLPETDKEGQFEIVNDGVIVSNKGNIPGYACPSPFASWTISIRDLQQDKAFDVTGITAARFEFFGTNREFK</sequence>
<evidence type="ECO:0000313" key="2">
    <source>
        <dbReference type="EMBL" id="KAJ5335483.1"/>
    </source>
</evidence>
<feature type="region of interest" description="Disordered" evidence="1">
    <location>
        <begin position="39"/>
        <end position="63"/>
    </location>
</feature>
<reference evidence="2" key="1">
    <citation type="submission" date="2022-12" db="EMBL/GenBank/DDBJ databases">
        <authorList>
            <person name="Petersen C."/>
        </authorList>
    </citation>
    <scope>NUCLEOTIDE SEQUENCE</scope>
    <source>
        <strain evidence="2">IBT 35673</strain>
    </source>
</reference>
<organism evidence="2 3">
    <name type="scientific">Penicillium brevicompactum</name>
    <dbReference type="NCBI Taxonomy" id="5074"/>
    <lineage>
        <taxon>Eukaryota</taxon>
        <taxon>Fungi</taxon>
        <taxon>Dikarya</taxon>
        <taxon>Ascomycota</taxon>
        <taxon>Pezizomycotina</taxon>
        <taxon>Eurotiomycetes</taxon>
        <taxon>Eurotiomycetidae</taxon>
        <taxon>Eurotiales</taxon>
        <taxon>Aspergillaceae</taxon>
        <taxon>Penicillium</taxon>
    </lineage>
</organism>
<feature type="compositionally biased region" description="Acidic residues" evidence="1">
    <location>
        <begin position="141"/>
        <end position="155"/>
    </location>
</feature>
<feature type="compositionally biased region" description="Basic and acidic residues" evidence="1">
    <location>
        <begin position="545"/>
        <end position="571"/>
    </location>
</feature>
<dbReference type="Proteomes" id="UP001147695">
    <property type="component" value="Unassembled WGS sequence"/>
</dbReference>
<feature type="compositionally biased region" description="Basic and acidic residues" evidence="1">
    <location>
        <begin position="39"/>
        <end position="57"/>
    </location>
</feature>
<protein>
    <submittedName>
        <fullName evidence="2">Uncharacterized protein</fullName>
    </submittedName>
</protein>
<dbReference type="EMBL" id="JAPZBQ010000004">
    <property type="protein sequence ID" value="KAJ5335483.1"/>
    <property type="molecule type" value="Genomic_DNA"/>
</dbReference>
<comment type="caution">
    <text evidence="2">The sequence shown here is derived from an EMBL/GenBank/DDBJ whole genome shotgun (WGS) entry which is preliminary data.</text>
</comment>
<reference evidence="2" key="2">
    <citation type="journal article" date="2023" name="IMA Fungus">
        <title>Comparative genomic study of the Penicillium genus elucidates a diverse pangenome and 15 lateral gene transfer events.</title>
        <authorList>
            <person name="Petersen C."/>
            <person name="Sorensen T."/>
            <person name="Nielsen M.R."/>
            <person name="Sondergaard T.E."/>
            <person name="Sorensen J.L."/>
            <person name="Fitzpatrick D.A."/>
            <person name="Frisvad J.C."/>
            <person name="Nielsen K.L."/>
        </authorList>
    </citation>
    <scope>NUCLEOTIDE SEQUENCE</scope>
    <source>
        <strain evidence="2">IBT 35673</strain>
    </source>
</reference>
<feature type="compositionally biased region" description="Basic and acidic residues" evidence="1">
    <location>
        <begin position="246"/>
        <end position="267"/>
    </location>
</feature>
<proteinExistence type="predicted"/>
<name>A0A9W9QGB7_PENBR</name>
<accession>A0A9W9QGB7</accession>
<feature type="region of interest" description="Disordered" evidence="1">
    <location>
        <begin position="533"/>
        <end position="611"/>
    </location>
</feature>
<evidence type="ECO:0000256" key="1">
    <source>
        <dbReference type="SAM" id="MobiDB-lite"/>
    </source>
</evidence>
<evidence type="ECO:0000313" key="3">
    <source>
        <dbReference type="Proteomes" id="UP001147695"/>
    </source>
</evidence>
<dbReference type="AlphaFoldDB" id="A0A9W9QGB7"/>